<organism evidence="2 3">
    <name type="scientific">Vanrija pseudolonga</name>
    <dbReference type="NCBI Taxonomy" id="143232"/>
    <lineage>
        <taxon>Eukaryota</taxon>
        <taxon>Fungi</taxon>
        <taxon>Dikarya</taxon>
        <taxon>Basidiomycota</taxon>
        <taxon>Agaricomycotina</taxon>
        <taxon>Tremellomycetes</taxon>
        <taxon>Trichosporonales</taxon>
        <taxon>Trichosporonaceae</taxon>
        <taxon>Vanrija</taxon>
    </lineage>
</organism>
<dbReference type="Proteomes" id="UP000827549">
    <property type="component" value="Chromosome 3"/>
</dbReference>
<dbReference type="RefSeq" id="XP_062626859.1">
    <property type="nucleotide sequence ID" value="XM_062770875.1"/>
</dbReference>
<feature type="compositionally biased region" description="Gly residues" evidence="1">
    <location>
        <begin position="82"/>
        <end position="91"/>
    </location>
</feature>
<accession>A0AAF0Y6F9</accession>
<dbReference type="GeneID" id="87807593"/>
<feature type="region of interest" description="Disordered" evidence="1">
    <location>
        <begin position="78"/>
        <end position="114"/>
    </location>
</feature>
<protein>
    <submittedName>
        <fullName evidence="2">Uncharacterized protein</fullName>
    </submittedName>
</protein>
<dbReference type="AlphaFoldDB" id="A0AAF0Y6F9"/>
<proteinExistence type="predicted"/>
<evidence type="ECO:0000256" key="1">
    <source>
        <dbReference type="SAM" id="MobiDB-lite"/>
    </source>
</evidence>
<keyword evidence="3" id="KW-1185">Reference proteome</keyword>
<name>A0AAF0Y6F9_9TREE</name>
<reference evidence="2" key="1">
    <citation type="submission" date="2023-10" db="EMBL/GenBank/DDBJ databases">
        <authorList>
            <person name="Noh H."/>
        </authorList>
    </citation>
    <scope>NUCLEOTIDE SEQUENCE</scope>
    <source>
        <strain evidence="2">DUCC4014</strain>
    </source>
</reference>
<sequence>MPPKQDSTAWTNEHQLSVLRHIVASSLAARPALYAQPQMAGVNGNGGSRINQKLQATLALLVKQFPEAEGMIKDEVAKLSGGKAGAGGAAGGARPRENKRKKSDDEDEVSVKEE</sequence>
<dbReference type="EMBL" id="CP086716">
    <property type="protein sequence ID" value="WOO80827.1"/>
    <property type="molecule type" value="Genomic_DNA"/>
</dbReference>
<evidence type="ECO:0000313" key="3">
    <source>
        <dbReference type="Proteomes" id="UP000827549"/>
    </source>
</evidence>
<evidence type="ECO:0000313" key="2">
    <source>
        <dbReference type="EMBL" id="WOO80827.1"/>
    </source>
</evidence>
<gene>
    <name evidence="2" type="ORF">LOC62_03G004355</name>
</gene>